<reference evidence="5" key="1">
    <citation type="journal article" date="2023" name="Commun. Biol.">
        <title>Genome analysis of Parmales, the sister group of diatoms, reveals the evolutionary specialization of diatoms from phago-mixotrophs to photoautotrophs.</title>
        <authorList>
            <person name="Ban H."/>
            <person name="Sato S."/>
            <person name="Yoshikawa S."/>
            <person name="Yamada K."/>
            <person name="Nakamura Y."/>
            <person name="Ichinomiya M."/>
            <person name="Sato N."/>
            <person name="Blanc-Mathieu R."/>
            <person name="Endo H."/>
            <person name="Kuwata A."/>
            <person name="Ogata H."/>
        </authorList>
    </citation>
    <scope>NUCLEOTIDE SEQUENCE [LARGE SCALE GENOMIC DNA]</scope>
</reference>
<sequence>MVRKLTPRELRQRKASIKFAKTFIPLAMLLWVFKNLPYAILTLSQFLDSYISMSTYTWSIHKDDWCKGFTNPPNAEFPGGGDGKVVVVTGANSGIGYPTAKYMALLGASKVVLGCRTKKKCEYAKLMIDAEVESLCFPDGGYTSNVMDPDASLDLESLESVKKWSDEVASSLPYVSHLALNADIMSVPLNPRNPSTGLEPQIHTNHVAHHYLTSLLLPSLRSTPPLVSRRVVTVSSLAAHTPLSYDGEDLNWNTRHHDTLKAYGQSKRANLLFAQSLHDKLGAYGILSLASHPGYSRTNLFSNNWHFAPAWLKDLATRNPVLSMSSEEGSLMSVRSLYDETLGSGCYVTPAVWAVGPPIASCPKERKGFRGWGGEGEVVYPFLGSVAGKIWGGWEWKKNDVEVLEKWTVGVTGSEIK</sequence>
<dbReference type="Pfam" id="PF00106">
    <property type="entry name" value="adh_short"/>
    <property type="match status" value="1"/>
</dbReference>
<gene>
    <name evidence="4" type="ORF">TrCOL_g9926</name>
</gene>
<proteinExistence type="inferred from homology"/>
<dbReference type="GO" id="GO:0016491">
    <property type="term" value="F:oxidoreductase activity"/>
    <property type="evidence" value="ECO:0007669"/>
    <property type="project" value="UniProtKB-KW"/>
</dbReference>
<dbReference type="PANTHER" id="PTHR24320">
    <property type="entry name" value="RETINOL DEHYDROGENASE"/>
    <property type="match status" value="1"/>
</dbReference>
<name>A0A9W7L3N8_9STRA</name>
<dbReference type="InterPro" id="IPR036291">
    <property type="entry name" value="NAD(P)-bd_dom_sf"/>
</dbReference>
<dbReference type="AlphaFoldDB" id="A0A9W7L3N8"/>
<evidence type="ECO:0000313" key="5">
    <source>
        <dbReference type="Proteomes" id="UP001165065"/>
    </source>
</evidence>
<accession>A0A9W7L3N8</accession>
<comment type="caution">
    <text evidence="4">The sequence shown here is derived from an EMBL/GenBank/DDBJ whole genome shotgun (WGS) entry which is preliminary data.</text>
</comment>
<keyword evidence="3" id="KW-0812">Transmembrane</keyword>
<evidence type="ECO:0000256" key="2">
    <source>
        <dbReference type="ARBA" id="ARBA00023002"/>
    </source>
</evidence>
<protein>
    <recommendedName>
        <fullName evidence="6">NAD(P)-binding protein</fullName>
    </recommendedName>
</protein>
<keyword evidence="2" id="KW-0560">Oxidoreductase</keyword>
<keyword evidence="5" id="KW-1185">Reference proteome</keyword>
<keyword evidence="3" id="KW-0472">Membrane</keyword>
<comment type="similarity">
    <text evidence="1">Belongs to the short-chain dehydrogenases/reductases (SDR) family.</text>
</comment>
<dbReference type="InterPro" id="IPR002347">
    <property type="entry name" value="SDR_fam"/>
</dbReference>
<dbReference type="Gene3D" id="3.40.50.720">
    <property type="entry name" value="NAD(P)-binding Rossmann-like Domain"/>
    <property type="match status" value="1"/>
</dbReference>
<evidence type="ECO:0000256" key="1">
    <source>
        <dbReference type="ARBA" id="ARBA00006484"/>
    </source>
</evidence>
<dbReference type="SUPFAM" id="SSF51735">
    <property type="entry name" value="NAD(P)-binding Rossmann-fold domains"/>
    <property type="match status" value="1"/>
</dbReference>
<dbReference type="Proteomes" id="UP001165065">
    <property type="component" value="Unassembled WGS sequence"/>
</dbReference>
<keyword evidence="3" id="KW-1133">Transmembrane helix</keyword>
<dbReference type="PRINTS" id="PR00081">
    <property type="entry name" value="GDHRDH"/>
</dbReference>
<evidence type="ECO:0008006" key="6">
    <source>
        <dbReference type="Google" id="ProtNLM"/>
    </source>
</evidence>
<feature type="transmembrane region" description="Helical" evidence="3">
    <location>
        <begin position="20"/>
        <end position="41"/>
    </location>
</feature>
<organism evidence="4 5">
    <name type="scientific">Triparma columacea</name>
    <dbReference type="NCBI Taxonomy" id="722753"/>
    <lineage>
        <taxon>Eukaryota</taxon>
        <taxon>Sar</taxon>
        <taxon>Stramenopiles</taxon>
        <taxon>Ochrophyta</taxon>
        <taxon>Bolidophyceae</taxon>
        <taxon>Parmales</taxon>
        <taxon>Triparmaceae</taxon>
        <taxon>Triparma</taxon>
    </lineage>
</organism>
<dbReference type="OrthoDB" id="47007at2759"/>
<evidence type="ECO:0000313" key="4">
    <source>
        <dbReference type="EMBL" id="GMI29434.1"/>
    </source>
</evidence>
<dbReference type="EMBL" id="BRYA01000680">
    <property type="protein sequence ID" value="GMI29434.1"/>
    <property type="molecule type" value="Genomic_DNA"/>
</dbReference>
<evidence type="ECO:0000256" key="3">
    <source>
        <dbReference type="SAM" id="Phobius"/>
    </source>
</evidence>
<dbReference type="PANTHER" id="PTHR24320:SF148">
    <property type="entry name" value="NAD(P)-BINDING ROSSMANN-FOLD SUPERFAMILY PROTEIN"/>
    <property type="match status" value="1"/>
</dbReference>